<evidence type="ECO:0000313" key="16">
    <source>
        <dbReference type="Proteomes" id="UP000676409"/>
    </source>
</evidence>
<feature type="domain" description="TonB-dependent receptor plug" evidence="14">
    <location>
        <begin position="64"/>
        <end position="168"/>
    </location>
</feature>
<keyword evidence="3 11" id="KW-1134">Transmembrane beta strand</keyword>
<evidence type="ECO:0000256" key="3">
    <source>
        <dbReference type="ARBA" id="ARBA00022452"/>
    </source>
</evidence>
<keyword evidence="16" id="KW-1185">Reference proteome</keyword>
<dbReference type="InterPro" id="IPR012910">
    <property type="entry name" value="Plug_dom"/>
</dbReference>
<dbReference type="RefSeq" id="WP_211940292.1">
    <property type="nucleotide sequence ID" value="NZ_CP073078.1"/>
</dbReference>
<evidence type="ECO:0000256" key="10">
    <source>
        <dbReference type="ARBA" id="ARBA00023237"/>
    </source>
</evidence>
<reference evidence="15" key="1">
    <citation type="submission" date="2021-04" db="EMBL/GenBank/DDBJ databases">
        <title>The complete genome sequence of Caulobacter sp. S6.</title>
        <authorList>
            <person name="Tang Y."/>
            <person name="Ouyang W."/>
            <person name="Liu Q."/>
            <person name="Huang B."/>
            <person name="Guo Z."/>
            <person name="Lei P."/>
        </authorList>
    </citation>
    <scope>NUCLEOTIDE SEQUENCE</scope>
    <source>
        <strain evidence="15">S6</strain>
    </source>
</reference>
<dbReference type="Gene3D" id="2.40.170.20">
    <property type="entry name" value="TonB-dependent receptor, beta-barrel domain"/>
    <property type="match status" value="1"/>
</dbReference>
<dbReference type="PANTHER" id="PTHR32552">
    <property type="entry name" value="FERRICHROME IRON RECEPTOR-RELATED"/>
    <property type="match status" value="1"/>
</dbReference>
<dbReference type="InterPro" id="IPR000531">
    <property type="entry name" value="Beta-barrel_TonB"/>
</dbReference>
<evidence type="ECO:0000256" key="9">
    <source>
        <dbReference type="ARBA" id="ARBA00023136"/>
    </source>
</evidence>
<keyword evidence="9 11" id="KW-0472">Membrane</keyword>
<dbReference type="EMBL" id="CP073078">
    <property type="protein sequence ID" value="QUD90241.1"/>
    <property type="molecule type" value="Genomic_DNA"/>
</dbReference>
<evidence type="ECO:0000259" key="14">
    <source>
        <dbReference type="Pfam" id="PF07715"/>
    </source>
</evidence>
<evidence type="ECO:0000256" key="6">
    <source>
        <dbReference type="ARBA" id="ARBA00023004"/>
    </source>
</evidence>
<dbReference type="KEGG" id="caul:KCG34_10440"/>
<dbReference type="InterPro" id="IPR039426">
    <property type="entry name" value="TonB-dep_rcpt-like"/>
</dbReference>
<sequence>MELNSQARGLTRAALWGQTSIVALAMATCAGYATGANAQAAPKSEATQLGEIVVTAQRRSESILKTPVSITAVTGEALRASGANTASQLGDLVPNLQITKSVSLQISIRGVSNENSLQSGDPSAAFNVDGVYIARPQAQGAKFFDLERIEVLRGPQGTLYGRNATGGAINLIPNKPVDHLEASASAEIGNFNTFRTTAVINAPVNDFLDLRAAFASNKHDSYLVAGPATITGHNSRLGSDEDDVEARLQALIKFSPGVTLRISVDGANDTALPPMQVPVTNFFQGVNPIFGPGTWFDSSSKAQRTVNWDPSFTGRNSARDRGTLAEFNADLGFAALTYLGAYRSFKYYKDEPVYFLSLGEANRGQLFNNNESSHELRLASKPGRRLTWVAGLYRFQEHSTGVTEFLPPLPLPLTSPPYNYRLFYANAKADSTAVFGQATFSLTDSLRVTGGLRYTKDGKSSNSPTTSQVGPIYNPTTDISVANIASKSYSKVNWKAGLEYDVAPGVMLYGDVSTGYKAGGYNSGCLATTPGCNNVQTESALFYAPEELTAYEAGAKGRFFDNKVRASLTGFYYDYRNMQLQGISPATAQVTTTNAATATIYGAELEGVWAPTRVDKIDFALTLLHAKYDSYQINALTNWAGFDLDRSPSYSIMVGYNHTFDLPNGADVVAGIDTRANASSIISNFNAAVQYKMPSYTRTNVVLTYNSPEHQWYVQGYANNLEDNVRPGGIVLGAAFLSDPRTYGIRVGAKF</sequence>
<protein>
    <submittedName>
        <fullName evidence="15">TonB-dependent receptor</fullName>
    </submittedName>
</protein>
<evidence type="ECO:0000256" key="5">
    <source>
        <dbReference type="ARBA" id="ARBA00022692"/>
    </source>
</evidence>
<evidence type="ECO:0000256" key="7">
    <source>
        <dbReference type="ARBA" id="ARBA00023065"/>
    </source>
</evidence>
<keyword evidence="5 11" id="KW-0812">Transmembrane</keyword>
<evidence type="ECO:0000256" key="2">
    <source>
        <dbReference type="ARBA" id="ARBA00022448"/>
    </source>
</evidence>
<keyword evidence="4" id="KW-0410">Iron transport</keyword>
<evidence type="ECO:0000256" key="1">
    <source>
        <dbReference type="ARBA" id="ARBA00004571"/>
    </source>
</evidence>
<name>A0A975IYA2_9CAUL</name>
<evidence type="ECO:0000256" key="11">
    <source>
        <dbReference type="PROSITE-ProRule" id="PRU01360"/>
    </source>
</evidence>
<dbReference type="GO" id="GO:0009279">
    <property type="term" value="C:cell outer membrane"/>
    <property type="evidence" value="ECO:0007669"/>
    <property type="project" value="UniProtKB-SubCell"/>
</dbReference>
<keyword evidence="7" id="KW-0406">Ion transport</keyword>
<keyword evidence="6" id="KW-0408">Iron</keyword>
<keyword evidence="2 11" id="KW-0813">Transport</keyword>
<dbReference type="GO" id="GO:0006826">
    <property type="term" value="P:iron ion transport"/>
    <property type="evidence" value="ECO:0007669"/>
    <property type="project" value="UniProtKB-KW"/>
</dbReference>
<keyword evidence="10 11" id="KW-0998">Cell outer membrane</keyword>
<proteinExistence type="inferred from homology"/>
<dbReference type="Pfam" id="PF00593">
    <property type="entry name" value="TonB_dep_Rec_b-barrel"/>
    <property type="match status" value="1"/>
</dbReference>
<evidence type="ECO:0000259" key="13">
    <source>
        <dbReference type="Pfam" id="PF00593"/>
    </source>
</evidence>
<comment type="subcellular location">
    <subcellularLocation>
        <location evidence="1 11">Cell outer membrane</location>
        <topology evidence="1 11">Multi-pass membrane protein</topology>
    </subcellularLocation>
</comment>
<accession>A0A975IYA2</accession>
<evidence type="ECO:0000256" key="12">
    <source>
        <dbReference type="RuleBase" id="RU003357"/>
    </source>
</evidence>
<dbReference type="PANTHER" id="PTHR32552:SF81">
    <property type="entry name" value="TONB-DEPENDENT OUTER MEMBRANE RECEPTOR"/>
    <property type="match status" value="1"/>
</dbReference>
<keyword evidence="8 12" id="KW-0798">TonB box</keyword>
<evidence type="ECO:0000256" key="8">
    <source>
        <dbReference type="ARBA" id="ARBA00023077"/>
    </source>
</evidence>
<dbReference type="SUPFAM" id="SSF56935">
    <property type="entry name" value="Porins"/>
    <property type="match status" value="1"/>
</dbReference>
<keyword evidence="15" id="KW-0675">Receptor</keyword>
<feature type="domain" description="TonB-dependent receptor-like beta-barrel" evidence="13">
    <location>
        <begin position="283"/>
        <end position="721"/>
    </location>
</feature>
<dbReference type="Proteomes" id="UP000676409">
    <property type="component" value="Chromosome"/>
</dbReference>
<dbReference type="Pfam" id="PF07715">
    <property type="entry name" value="Plug"/>
    <property type="match status" value="1"/>
</dbReference>
<organism evidence="15 16">
    <name type="scientific">Phenylobacterium montanum</name>
    <dbReference type="NCBI Taxonomy" id="2823693"/>
    <lineage>
        <taxon>Bacteria</taxon>
        <taxon>Pseudomonadati</taxon>
        <taxon>Pseudomonadota</taxon>
        <taxon>Alphaproteobacteria</taxon>
        <taxon>Caulobacterales</taxon>
        <taxon>Caulobacteraceae</taxon>
        <taxon>Phenylobacterium</taxon>
    </lineage>
</organism>
<dbReference type="AlphaFoldDB" id="A0A975IYA2"/>
<evidence type="ECO:0000313" key="15">
    <source>
        <dbReference type="EMBL" id="QUD90241.1"/>
    </source>
</evidence>
<comment type="similarity">
    <text evidence="11 12">Belongs to the TonB-dependent receptor family.</text>
</comment>
<evidence type="ECO:0000256" key="4">
    <source>
        <dbReference type="ARBA" id="ARBA00022496"/>
    </source>
</evidence>
<dbReference type="PROSITE" id="PS52016">
    <property type="entry name" value="TONB_DEPENDENT_REC_3"/>
    <property type="match status" value="1"/>
</dbReference>
<gene>
    <name evidence="15" type="ORF">KCG34_10440</name>
</gene>
<dbReference type="InterPro" id="IPR036942">
    <property type="entry name" value="Beta-barrel_TonB_sf"/>
</dbReference>